<reference evidence="2 3" key="1">
    <citation type="submission" date="2018-06" db="EMBL/GenBank/DDBJ databases">
        <title>Extensive metabolic versatility and redundancy in microbially diverse, dynamic hydrothermal sediments.</title>
        <authorList>
            <person name="Dombrowski N."/>
            <person name="Teske A."/>
            <person name="Baker B.J."/>
        </authorList>
    </citation>
    <scope>NUCLEOTIDE SEQUENCE [LARGE SCALE GENOMIC DNA]</scope>
    <source>
        <strain evidence="2">B3_G15</strain>
    </source>
</reference>
<dbReference type="Proteomes" id="UP000280417">
    <property type="component" value="Unassembled WGS sequence"/>
</dbReference>
<comment type="caution">
    <text evidence="2">The sequence shown here is derived from an EMBL/GenBank/DDBJ whole genome shotgun (WGS) entry which is preliminary data.</text>
</comment>
<evidence type="ECO:0000313" key="2">
    <source>
        <dbReference type="EMBL" id="RLE14708.1"/>
    </source>
</evidence>
<dbReference type="InterPro" id="IPR021741">
    <property type="entry name" value="DUF3311"/>
</dbReference>
<keyword evidence="1" id="KW-0472">Membrane</keyword>
<proteinExistence type="predicted"/>
<evidence type="ECO:0000313" key="3">
    <source>
        <dbReference type="Proteomes" id="UP000280417"/>
    </source>
</evidence>
<organism evidence="2 3">
    <name type="scientific">Aerophobetes bacterium</name>
    <dbReference type="NCBI Taxonomy" id="2030807"/>
    <lineage>
        <taxon>Bacteria</taxon>
        <taxon>Candidatus Aerophobota</taxon>
    </lineage>
</organism>
<keyword evidence="1" id="KW-1133">Transmembrane helix</keyword>
<dbReference type="Pfam" id="PF11755">
    <property type="entry name" value="DUF3311"/>
    <property type="match status" value="1"/>
</dbReference>
<dbReference type="PROSITE" id="PS51257">
    <property type="entry name" value="PROKAR_LIPOPROTEIN"/>
    <property type="match status" value="1"/>
</dbReference>
<name>A0A662DII8_UNCAE</name>
<feature type="transmembrane region" description="Helical" evidence="1">
    <location>
        <begin position="10"/>
        <end position="29"/>
    </location>
</feature>
<dbReference type="AlphaFoldDB" id="A0A662DII8"/>
<feature type="transmembrane region" description="Helical" evidence="1">
    <location>
        <begin position="41"/>
        <end position="60"/>
    </location>
</feature>
<accession>A0A662DII8</accession>
<dbReference type="EMBL" id="QMQA01000032">
    <property type="protein sequence ID" value="RLE14708.1"/>
    <property type="molecule type" value="Genomic_DNA"/>
</dbReference>
<protein>
    <recommendedName>
        <fullName evidence="4">DUF3311 domain-containing protein</fullName>
    </recommendedName>
</protein>
<gene>
    <name evidence="2" type="ORF">DRJ04_01850</name>
</gene>
<sequence>MPVTRIKIKILWIVVFFITMVMGIPWFFWGSSSCFIGIPVWVWYHIGWLLFLIFLFWLFVKTYWGKQKSNK</sequence>
<evidence type="ECO:0008006" key="4">
    <source>
        <dbReference type="Google" id="ProtNLM"/>
    </source>
</evidence>
<evidence type="ECO:0000256" key="1">
    <source>
        <dbReference type="SAM" id="Phobius"/>
    </source>
</evidence>
<keyword evidence="1" id="KW-0812">Transmembrane</keyword>